<accession>A0ABT4YMM3</accession>
<keyword evidence="2" id="KW-1185">Reference proteome</keyword>
<dbReference type="InterPro" id="IPR029062">
    <property type="entry name" value="Class_I_gatase-like"/>
</dbReference>
<evidence type="ECO:0000313" key="1">
    <source>
        <dbReference type="EMBL" id="MDB1122794.1"/>
    </source>
</evidence>
<dbReference type="RefSeq" id="WP_272132789.1">
    <property type="nucleotide sequence ID" value="NZ_JAQLOI010000001.1"/>
</dbReference>
<name>A0ABT4YMM3_9VIBR</name>
<evidence type="ECO:0000313" key="2">
    <source>
        <dbReference type="Proteomes" id="UP001210678"/>
    </source>
</evidence>
<protein>
    <recommendedName>
        <fullName evidence="3">Glutamine amidotransferase domain-containing protein</fullName>
    </recommendedName>
</protein>
<evidence type="ECO:0008006" key="3">
    <source>
        <dbReference type="Google" id="ProtNLM"/>
    </source>
</evidence>
<sequence length="87" mass="9983">MLTLPKEATLLANNEFEPHHAFRIGECAWGVQFHPEFTADIMRLSLTGLKEHVIEEYAEKLAAIFETNCARQVLVKFSQFCMTKINL</sequence>
<comment type="caution">
    <text evidence="1">The sequence shown here is derived from an EMBL/GenBank/DDBJ whole genome shotgun (WGS) entry which is preliminary data.</text>
</comment>
<reference evidence="1 2" key="1">
    <citation type="submission" date="2023-01" db="EMBL/GenBank/DDBJ databases">
        <title>Vibrio sp. KJ40-1 sp.nov, isolated from marine algae.</title>
        <authorList>
            <person name="Butt M."/>
            <person name="Kim J.M.J."/>
            <person name="Jeon C.O.C."/>
        </authorList>
    </citation>
    <scope>NUCLEOTIDE SEQUENCE [LARGE SCALE GENOMIC DNA]</scope>
    <source>
        <strain evidence="1 2">KJ40-1</strain>
    </source>
</reference>
<proteinExistence type="predicted"/>
<dbReference type="Proteomes" id="UP001210678">
    <property type="component" value="Unassembled WGS sequence"/>
</dbReference>
<gene>
    <name evidence="1" type="ORF">PGX00_03410</name>
</gene>
<organism evidence="1 2">
    <name type="scientific">Vibrio algarum</name>
    <dbReference type="NCBI Taxonomy" id="3020714"/>
    <lineage>
        <taxon>Bacteria</taxon>
        <taxon>Pseudomonadati</taxon>
        <taxon>Pseudomonadota</taxon>
        <taxon>Gammaproteobacteria</taxon>
        <taxon>Vibrionales</taxon>
        <taxon>Vibrionaceae</taxon>
        <taxon>Vibrio</taxon>
    </lineage>
</organism>
<dbReference type="Gene3D" id="3.40.50.880">
    <property type="match status" value="1"/>
</dbReference>
<dbReference type="EMBL" id="JAQLOI010000001">
    <property type="protein sequence ID" value="MDB1122794.1"/>
    <property type="molecule type" value="Genomic_DNA"/>
</dbReference>
<dbReference type="SUPFAM" id="SSF52317">
    <property type="entry name" value="Class I glutamine amidotransferase-like"/>
    <property type="match status" value="1"/>
</dbReference>